<evidence type="ECO:0000313" key="2">
    <source>
        <dbReference type="Proteomes" id="UP000314294"/>
    </source>
</evidence>
<proteinExistence type="predicted"/>
<sequence>MRSSSDKTIPAPNSVPLMLELAVPVNCFQHPSGADKVQLASLARLILLRDRHRGHHDDKVHLWEVGIGVKSGNCCPIPSQIGTYSVSQEGSWCHKKSIKSTTMKYNFVVRDQKGSAVYLKRSQPAVVSNGGEVWWL</sequence>
<dbReference type="AlphaFoldDB" id="A0A4Z2I3G4"/>
<dbReference type="EMBL" id="SRLO01000139">
    <property type="protein sequence ID" value="TNN72301.1"/>
    <property type="molecule type" value="Genomic_DNA"/>
</dbReference>
<protein>
    <submittedName>
        <fullName evidence="1">Uncharacterized protein</fullName>
    </submittedName>
</protein>
<gene>
    <name evidence="1" type="ORF">EYF80_017453</name>
</gene>
<reference evidence="1 2" key="1">
    <citation type="submission" date="2019-03" db="EMBL/GenBank/DDBJ databases">
        <title>First draft genome of Liparis tanakae, snailfish: a comprehensive survey of snailfish specific genes.</title>
        <authorList>
            <person name="Kim W."/>
            <person name="Song I."/>
            <person name="Jeong J.-H."/>
            <person name="Kim D."/>
            <person name="Kim S."/>
            <person name="Ryu S."/>
            <person name="Song J.Y."/>
            <person name="Lee S.K."/>
        </authorList>
    </citation>
    <scope>NUCLEOTIDE SEQUENCE [LARGE SCALE GENOMIC DNA]</scope>
    <source>
        <tissue evidence="1">Muscle</tissue>
    </source>
</reference>
<organism evidence="1 2">
    <name type="scientific">Liparis tanakae</name>
    <name type="common">Tanaka's snailfish</name>
    <dbReference type="NCBI Taxonomy" id="230148"/>
    <lineage>
        <taxon>Eukaryota</taxon>
        <taxon>Metazoa</taxon>
        <taxon>Chordata</taxon>
        <taxon>Craniata</taxon>
        <taxon>Vertebrata</taxon>
        <taxon>Euteleostomi</taxon>
        <taxon>Actinopterygii</taxon>
        <taxon>Neopterygii</taxon>
        <taxon>Teleostei</taxon>
        <taxon>Neoteleostei</taxon>
        <taxon>Acanthomorphata</taxon>
        <taxon>Eupercaria</taxon>
        <taxon>Perciformes</taxon>
        <taxon>Cottioidei</taxon>
        <taxon>Cottales</taxon>
        <taxon>Liparidae</taxon>
        <taxon>Liparis</taxon>
    </lineage>
</organism>
<name>A0A4Z2I3G4_9TELE</name>
<evidence type="ECO:0000313" key="1">
    <source>
        <dbReference type="EMBL" id="TNN72301.1"/>
    </source>
</evidence>
<comment type="caution">
    <text evidence="1">The sequence shown here is derived from an EMBL/GenBank/DDBJ whole genome shotgun (WGS) entry which is preliminary data.</text>
</comment>
<dbReference type="Proteomes" id="UP000314294">
    <property type="component" value="Unassembled WGS sequence"/>
</dbReference>
<keyword evidence="2" id="KW-1185">Reference proteome</keyword>
<accession>A0A4Z2I3G4</accession>